<evidence type="ECO:0000256" key="1">
    <source>
        <dbReference type="ARBA" id="ARBA00010333"/>
    </source>
</evidence>
<dbReference type="OrthoDB" id="7241844at2"/>
<evidence type="ECO:0000256" key="4">
    <source>
        <dbReference type="SAM" id="SignalP"/>
    </source>
</evidence>
<dbReference type="GO" id="GO:0030288">
    <property type="term" value="C:outer membrane-bounded periplasmic space"/>
    <property type="evidence" value="ECO:0007669"/>
    <property type="project" value="TreeGrafter"/>
</dbReference>
<dbReference type="HOGENOM" id="CLU_019602_0_0_6"/>
<evidence type="ECO:0000259" key="5">
    <source>
        <dbReference type="SMART" id="SM00062"/>
    </source>
</evidence>
<dbReference type="PANTHER" id="PTHR30085">
    <property type="entry name" value="AMINO ACID ABC TRANSPORTER PERMEASE"/>
    <property type="match status" value="1"/>
</dbReference>
<dbReference type="EMBL" id="AYEU01000007">
    <property type="protein sequence ID" value="ESK50270.1"/>
    <property type="molecule type" value="Genomic_DNA"/>
</dbReference>
<dbReference type="SMART" id="SM00062">
    <property type="entry name" value="PBPb"/>
    <property type="match status" value="1"/>
</dbReference>
<protein>
    <recommendedName>
        <fullName evidence="5">Solute-binding protein family 3/N-terminal domain-containing protein</fullName>
    </recommendedName>
</protein>
<dbReference type="GO" id="GO:0006865">
    <property type="term" value="P:amino acid transport"/>
    <property type="evidence" value="ECO:0007669"/>
    <property type="project" value="TreeGrafter"/>
</dbReference>
<comment type="similarity">
    <text evidence="1">Belongs to the bacterial solute-binding protein 3 family.</text>
</comment>
<gene>
    <name evidence="6" type="ORF">P255_02246</name>
</gene>
<keyword evidence="2" id="KW-0813">Transport</keyword>
<dbReference type="Pfam" id="PF00497">
    <property type="entry name" value="SBP_bac_3"/>
    <property type="match status" value="1"/>
</dbReference>
<dbReference type="SUPFAM" id="SSF53850">
    <property type="entry name" value="Periplasmic binding protein-like II"/>
    <property type="match status" value="1"/>
</dbReference>
<evidence type="ECO:0000313" key="7">
    <source>
        <dbReference type="Proteomes" id="UP000018418"/>
    </source>
</evidence>
<dbReference type="InterPro" id="IPR001638">
    <property type="entry name" value="Solute-binding_3/MltF_N"/>
</dbReference>
<keyword evidence="7" id="KW-1185">Reference proteome</keyword>
<dbReference type="STRING" id="396323.VH98_12080"/>
<dbReference type="RefSeq" id="WP_004902263.1">
    <property type="nucleotide sequence ID" value="NZ_BBTI01000006.1"/>
</dbReference>
<sequence>MKLFSRTFIASSLFACLSLGTSQTYAVDTLAKIKNSGKLVIGFNDAAMPISYTYNGGATGYVIDICRTVANDIKKELNAPHLKVEFVALNPSQRIPSIQSGHVDMECGATTNSYKRQHEVAFSTNFYYTEVRMAVRKSAHIQNLVDLDHKAVVTTAGTTSDTYIKRNERGKNINVTNVYGRDFDDSFAILASGKAEAFVMDDNILAGLIAKSSNPHAYEIVGPVLSSEPYAIMLPKGDPKFKDIVDTSVNDLWKSGQMGKLYHKWFQSPIMPHNINLNMAPNRSFLNLQRRPTDAGI</sequence>
<dbReference type="GO" id="GO:0005576">
    <property type="term" value="C:extracellular region"/>
    <property type="evidence" value="ECO:0007669"/>
    <property type="project" value="TreeGrafter"/>
</dbReference>
<dbReference type="Gene3D" id="3.40.190.10">
    <property type="entry name" value="Periplasmic binding protein-like II"/>
    <property type="match status" value="2"/>
</dbReference>
<proteinExistence type="inferred from homology"/>
<comment type="caution">
    <text evidence="6">The sequence shown here is derived from an EMBL/GenBank/DDBJ whole genome shotgun (WGS) entry which is preliminary data.</text>
</comment>
<evidence type="ECO:0000256" key="3">
    <source>
        <dbReference type="ARBA" id="ARBA00022729"/>
    </source>
</evidence>
<organism evidence="6 7">
    <name type="scientific">Acinetobacter brisouii CIP 110357</name>
    <dbReference type="NCBI Taxonomy" id="1341683"/>
    <lineage>
        <taxon>Bacteria</taxon>
        <taxon>Pseudomonadati</taxon>
        <taxon>Pseudomonadota</taxon>
        <taxon>Gammaproteobacteria</taxon>
        <taxon>Moraxellales</taxon>
        <taxon>Moraxellaceae</taxon>
        <taxon>Acinetobacter</taxon>
    </lineage>
</organism>
<name>V2UNR6_9GAMM</name>
<feature type="chain" id="PRO_5004710963" description="Solute-binding protein family 3/N-terminal domain-containing protein" evidence="4">
    <location>
        <begin position="27"/>
        <end position="297"/>
    </location>
</feature>
<dbReference type="PANTHER" id="PTHR30085:SF2">
    <property type="entry name" value="GLUTAMATE_ASPARTATE IMPORT SOLUTE-BINDING PROTEIN"/>
    <property type="match status" value="1"/>
</dbReference>
<keyword evidence="3 4" id="KW-0732">Signal</keyword>
<feature type="signal peptide" evidence="4">
    <location>
        <begin position="1"/>
        <end position="26"/>
    </location>
</feature>
<dbReference type="InterPro" id="IPR051455">
    <property type="entry name" value="Bact_solute-bind_prot3"/>
</dbReference>
<dbReference type="AlphaFoldDB" id="V2UNR6"/>
<dbReference type="Proteomes" id="UP000018418">
    <property type="component" value="Unassembled WGS sequence"/>
</dbReference>
<reference evidence="6 7" key="1">
    <citation type="submission" date="2013-10" db="EMBL/GenBank/DDBJ databases">
        <title>The Genome Sequence of Acinetobacter brisouii CIP 110357.</title>
        <authorList>
            <consortium name="The Broad Institute Genomics Platform"/>
            <consortium name="The Broad Institute Genome Sequencing Center for Infectious Disease"/>
            <person name="Cerqueira G."/>
            <person name="Feldgarden M."/>
            <person name="Courvalin P."/>
            <person name="Grillot-Courvalin C."/>
            <person name="Clermont D."/>
            <person name="Rocha E."/>
            <person name="Yoon E.-J."/>
            <person name="Nemec A."/>
            <person name="Young S.K."/>
            <person name="Zeng Q."/>
            <person name="Gargeya S."/>
            <person name="Fitzgerald M."/>
            <person name="Abouelleil A."/>
            <person name="Alvarado L."/>
            <person name="Berlin A.M."/>
            <person name="Chapman S.B."/>
            <person name="Gainer-Dewar J."/>
            <person name="Goldberg J."/>
            <person name="Gnerre S."/>
            <person name="Griggs A."/>
            <person name="Gujja S."/>
            <person name="Hansen M."/>
            <person name="Howarth C."/>
            <person name="Imamovic A."/>
            <person name="Ireland A."/>
            <person name="Larimer J."/>
            <person name="McCowan C."/>
            <person name="Murphy C."/>
            <person name="Pearson M."/>
            <person name="Poon T.W."/>
            <person name="Priest M."/>
            <person name="Roberts A."/>
            <person name="Saif S."/>
            <person name="Shea T."/>
            <person name="Sykes S."/>
            <person name="Wortman J."/>
            <person name="Nusbaum C."/>
            <person name="Birren B."/>
        </authorList>
    </citation>
    <scope>NUCLEOTIDE SEQUENCE [LARGE SCALE GENOMIC DNA]</scope>
    <source>
        <strain evidence="6 7">CIP 110357</strain>
    </source>
</reference>
<evidence type="ECO:0000313" key="6">
    <source>
        <dbReference type="EMBL" id="ESK50270.1"/>
    </source>
</evidence>
<accession>V2UNR6</accession>
<feature type="domain" description="Solute-binding protein family 3/N-terminal" evidence="5">
    <location>
        <begin position="38"/>
        <end position="269"/>
    </location>
</feature>
<dbReference type="PATRIC" id="fig|1341683.3.peg.2219"/>
<evidence type="ECO:0000256" key="2">
    <source>
        <dbReference type="ARBA" id="ARBA00022448"/>
    </source>
</evidence>
<dbReference type="CDD" id="cd13688">
    <property type="entry name" value="PBP2_GltI_DEBP"/>
    <property type="match status" value="1"/>
</dbReference>